<evidence type="ECO:0000313" key="8">
    <source>
        <dbReference type="EMBL" id="TWT75966.1"/>
    </source>
</evidence>
<dbReference type="PRINTS" id="PR00125">
    <property type="entry name" value="ATPASEDELTA"/>
</dbReference>
<evidence type="ECO:0000256" key="1">
    <source>
        <dbReference type="ARBA" id="ARBA00004370"/>
    </source>
</evidence>
<proteinExistence type="inferred from homology"/>
<dbReference type="HAMAP" id="MF_01416">
    <property type="entry name" value="ATP_synth_delta_bact"/>
    <property type="match status" value="1"/>
</dbReference>
<accession>A0A5C5YM89</accession>
<name>A0A5C5YM89_9BACT</name>
<evidence type="ECO:0000256" key="7">
    <source>
        <dbReference type="HAMAP-Rule" id="MF_01416"/>
    </source>
</evidence>
<dbReference type="OrthoDB" id="9802471at2"/>
<dbReference type="GO" id="GO:0046933">
    <property type="term" value="F:proton-transporting ATP synthase activity, rotational mechanism"/>
    <property type="evidence" value="ECO:0007669"/>
    <property type="project" value="UniProtKB-UniRule"/>
</dbReference>
<dbReference type="Pfam" id="PF00213">
    <property type="entry name" value="OSCP"/>
    <property type="match status" value="1"/>
</dbReference>
<sequence length="210" mass="23317">MPIDPQNLPNHDTVLDVTEEQIGKTYAKAVLGAAAGNEWTVVEELQAIVDEILNPHPGFIEPLRSAFVSHEERGQILDRVFGGKVSDTVLHFLKVLSAHNRLGILRTIVRETVRLYQDRNNNVRVRVVSAEPLDDALLGDITNALRSQTGQEPIMTTEVDPDLIAGMQVHVGDTVYDSSLRTAFAKARRAIVNSTIQQIEQNPQQFFSTN</sequence>
<dbReference type="InterPro" id="IPR026015">
    <property type="entry name" value="ATP_synth_OSCP/delta_N_sf"/>
</dbReference>
<organism evidence="8 9">
    <name type="scientific">Posidoniimonas polymericola</name>
    <dbReference type="NCBI Taxonomy" id="2528002"/>
    <lineage>
        <taxon>Bacteria</taxon>
        <taxon>Pseudomonadati</taxon>
        <taxon>Planctomycetota</taxon>
        <taxon>Planctomycetia</taxon>
        <taxon>Pirellulales</taxon>
        <taxon>Lacipirellulaceae</taxon>
        <taxon>Posidoniimonas</taxon>
    </lineage>
</organism>
<reference evidence="8 9" key="1">
    <citation type="submission" date="2019-02" db="EMBL/GenBank/DDBJ databases">
        <title>Deep-cultivation of Planctomycetes and their phenomic and genomic characterization uncovers novel biology.</title>
        <authorList>
            <person name="Wiegand S."/>
            <person name="Jogler M."/>
            <person name="Boedeker C."/>
            <person name="Pinto D."/>
            <person name="Vollmers J."/>
            <person name="Rivas-Marin E."/>
            <person name="Kohn T."/>
            <person name="Peeters S.H."/>
            <person name="Heuer A."/>
            <person name="Rast P."/>
            <person name="Oberbeckmann S."/>
            <person name="Bunk B."/>
            <person name="Jeske O."/>
            <person name="Meyerdierks A."/>
            <person name="Storesund J.E."/>
            <person name="Kallscheuer N."/>
            <person name="Luecker S."/>
            <person name="Lage O.M."/>
            <person name="Pohl T."/>
            <person name="Merkel B.J."/>
            <person name="Hornburger P."/>
            <person name="Mueller R.-W."/>
            <person name="Bruemmer F."/>
            <person name="Labrenz M."/>
            <person name="Spormann A.M."/>
            <person name="Op Den Camp H."/>
            <person name="Overmann J."/>
            <person name="Amann R."/>
            <person name="Jetten M.S.M."/>
            <person name="Mascher T."/>
            <person name="Medema M.H."/>
            <person name="Devos D.P."/>
            <person name="Kaster A.-K."/>
            <person name="Ovreas L."/>
            <person name="Rohde M."/>
            <person name="Galperin M.Y."/>
            <person name="Jogler C."/>
        </authorList>
    </citation>
    <scope>NUCLEOTIDE SEQUENCE [LARGE SCALE GENOMIC DNA]</scope>
    <source>
        <strain evidence="8 9">Pla123a</strain>
    </source>
</reference>
<dbReference type="Gene3D" id="1.10.520.20">
    <property type="entry name" value="N-terminal domain of the delta subunit of the F1F0-ATP synthase"/>
    <property type="match status" value="1"/>
</dbReference>
<dbReference type="AlphaFoldDB" id="A0A5C5YM89"/>
<evidence type="ECO:0000256" key="2">
    <source>
        <dbReference type="ARBA" id="ARBA00022448"/>
    </source>
</evidence>
<dbReference type="NCBIfam" id="TIGR01145">
    <property type="entry name" value="ATP_synt_delta"/>
    <property type="match status" value="1"/>
</dbReference>
<evidence type="ECO:0000256" key="6">
    <source>
        <dbReference type="ARBA" id="ARBA00023310"/>
    </source>
</evidence>
<keyword evidence="6 7" id="KW-0066">ATP synthesis</keyword>
<keyword evidence="4 7" id="KW-0406">Ion transport</keyword>
<evidence type="ECO:0000256" key="3">
    <source>
        <dbReference type="ARBA" id="ARBA00022781"/>
    </source>
</evidence>
<keyword evidence="2 7" id="KW-0813">Transport</keyword>
<dbReference type="GO" id="GO:0005886">
    <property type="term" value="C:plasma membrane"/>
    <property type="evidence" value="ECO:0007669"/>
    <property type="project" value="UniProtKB-SubCell"/>
</dbReference>
<evidence type="ECO:0000256" key="4">
    <source>
        <dbReference type="ARBA" id="ARBA00023065"/>
    </source>
</evidence>
<comment type="subcellular location">
    <subcellularLocation>
        <location evidence="7">Cell membrane</location>
        <topology evidence="7">Peripheral membrane protein</topology>
    </subcellularLocation>
    <subcellularLocation>
        <location evidence="1">Membrane</location>
    </subcellularLocation>
</comment>
<dbReference type="Proteomes" id="UP000318478">
    <property type="component" value="Unassembled WGS sequence"/>
</dbReference>
<keyword evidence="7" id="KW-0139">CF(1)</keyword>
<evidence type="ECO:0000256" key="5">
    <source>
        <dbReference type="ARBA" id="ARBA00023136"/>
    </source>
</evidence>
<dbReference type="InterPro" id="IPR000711">
    <property type="entry name" value="ATPase_OSCP/dsu"/>
</dbReference>
<comment type="function">
    <text evidence="7">This protein is part of the stalk that links CF(0) to CF(1). It either transmits conformational changes from CF(0) to CF(1) or is implicated in proton conduction.</text>
</comment>
<dbReference type="EMBL" id="SJPO01000006">
    <property type="protein sequence ID" value="TWT75966.1"/>
    <property type="molecule type" value="Genomic_DNA"/>
</dbReference>
<keyword evidence="5 7" id="KW-0472">Membrane</keyword>
<dbReference type="GO" id="GO:0045259">
    <property type="term" value="C:proton-transporting ATP synthase complex"/>
    <property type="evidence" value="ECO:0007669"/>
    <property type="project" value="UniProtKB-KW"/>
</dbReference>
<dbReference type="SUPFAM" id="SSF47928">
    <property type="entry name" value="N-terminal domain of the delta subunit of the F1F0-ATP synthase"/>
    <property type="match status" value="1"/>
</dbReference>
<comment type="caution">
    <text evidence="8">The sequence shown here is derived from an EMBL/GenBank/DDBJ whole genome shotgun (WGS) entry which is preliminary data.</text>
</comment>
<protein>
    <recommendedName>
        <fullName evidence="7">ATP synthase subunit delta</fullName>
    </recommendedName>
    <alternativeName>
        <fullName evidence="7">ATP synthase F(1) sector subunit delta</fullName>
    </alternativeName>
    <alternativeName>
        <fullName evidence="7">F-type ATPase subunit delta</fullName>
        <shortName evidence="7">F-ATPase subunit delta</shortName>
    </alternativeName>
</protein>
<gene>
    <name evidence="7 8" type="primary">atpH</name>
    <name evidence="8" type="ORF">Pla123a_27520</name>
</gene>
<keyword evidence="3 7" id="KW-0375">Hydrogen ion transport</keyword>
<keyword evidence="7" id="KW-1003">Cell membrane</keyword>
<dbReference type="PANTHER" id="PTHR11910">
    <property type="entry name" value="ATP SYNTHASE DELTA CHAIN"/>
    <property type="match status" value="1"/>
</dbReference>
<comment type="similarity">
    <text evidence="7">Belongs to the ATPase delta chain family.</text>
</comment>
<dbReference type="RefSeq" id="WP_146587817.1">
    <property type="nucleotide sequence ID" value="NZ_SJPO01000006.1"/>
</dbReference>
<evidence type="ECO:0000313" key="9">
    <source>
        <dbReference type="Proteomes" id="UP000318478"/>
    </source>
</evidence>
<comment type="function">
    <text evidence="7">F(1)F(0) ATP synthase produces ATP from ADP in the presence of a proton or sodium gradient. F-type ATPases consist of two structural domains, F(1) containing the extramembraneous catalytic core and F(0) containing the membrane proton channel, linked together by a central stalk and a peripheral stalk. During catalysis, ATP synthesis in the catalytic domain of F(1) is coupled via a rotary mechanism of the central stalk subunits to proton translocation.</text>
</comment>
<keyword evidence="9" id="KW-1185">Reference proteome</keyword>